<sequence>MISTKNLAALPEPAALQPICRAMAVLDAINSPDWEYRYHSYDPAWGENEAVFQLNTGEGDEMLILFRPEGCCINGYVDTYAQPNKAEVTQGLPAAFEEFVFGEPVSSIGTTFCLWYTPAQGWQTGAIDKGADDGSEEMLYLLDARPESYVEWANEYFVEDTGRPLLDVADVARVYQGEALTRDVVQRLNPELEQEDLEQLAAELQEIGYPYSFGK</sequence>
<protein>
    <submittedName>
        <fullName evidence="1">Uncharacterized protein</fullName>
    </submittedName>
</protein>
<dbReference type="EMBL" id="QHKM01000004">
    <property type="protein sequence ID" value="RAK65808.1"/>
    <property type="molecule type" value="Genomic_DNA"/>
</dbReference>
<gene>
    <name evidence="1" type="ORF">DLM85_13905</name>
</gene>
<dbReference type="OrthoDB" id="361945at2"/>
<name>A0A328BLI7_9BACT</name>
<dbReference type="RefSeq" id="WP_111478718.1">
    <property type="nucleotide sequence ID" value="NZ_QHKM01000004.1"/>
</dbReference>
<reference evidence="2" key="1">
    <citation type="submission" date="2018-05" db="EMBL/GenBank/DDBJ databases">
        <authorList>
            <person name="Nie L."/>
        </authorList>
    </citation>
    <scope>NUCLEOTIDE SEQUENCE [LARGE SCALE GENOMIC DNA]</scope>
    <source>
        <strain evidence="2">NL</strain>
    </source>
</reference>
<accession>A0A328BLI7</accession>
<keyword evidence="2" id="KW-1185">Reference proteome</keyword>
<dbReference type="Proteomes" id="UP000248553">
    <property type="component" value="Unassembled WGS sequence"/>
</dbReference>
<organism evidence="1 2">
    <name type="scientific">Hymenobacter edaphi</name>
    <dbReference type="NCBI Taxonomy" id="2211146"/>
    <lineage>
        <taxon>Bacteria</taxon>
        <taxon>Pseudomonadati</taxon>
        <taxon>Bacteroidota</taxon>
        <taxon>Cytophagia</taxon>
        <taxon>Cytophagales</taxon>
        <taxon>Hymenobacteraceae</taxon>
        <taxon>Hymenobacter</taxon>
    </lineage>
</organism>
<evidence type="ECO:0000313" key="2">
    <source>
        <dbReference type="Proteomes" id="UP000248553"/>
    </source>
</evidence>
<comment type="caution">
    <text evidence="1">The sequence shown here is derived from an EMBL/GenBank/DDBJ whole genome shotgun (WGS) entry which is preliminary data.</text>
</comment>
<proteinExistence type="predicted"/>
<evidence type="ECO:0000313" key="1">
    <source>
        <dbReference type="EMBL" id="RAK65808.1"/>
    </source>
</evidence>
<dbReference type="AlphaFoldDB" id="A0A328BLI7"/>